<dbReference type="RefSeq" id="XP_016643742.1">
    <property type="nucleotide sequence ID" value="XM_016786766.1"/>
</dbReference>
<evidence type="ECO:0000256" key="3">
    <source>
        <dbReference type="ARBA" id="ARBA00022692"/>
    </source>
</evidence>
<proteinExistence type="inferred from homology"/>
<feature type="transmembrane region" description="Helical" evidence="7">
    <location>
        <begin position="220"/>
        <end position="243"/>
    </location>
</feature>
<dbReference type="VEuPathDB" id="FungiDB:SAPIO_CDS4136"/>
<reference evidence="8 9" key="1">
    <citation type="journal article" date="2014" name="Genome Announc.">
        <title>Draft genome sequence of the pathogenic fungus Scedosporium apiospermum.</title>
        <authorList>
            <person name="Vandeputte P."/>
            <person name="Ghamrawi S."/>
            <person name="Rechenmann M."/>
            <person name="Iltis A."/>
            <person name="Giraud S."/>
            <person name="Fleury M."/>
            <person name="Thornton C."/>
            <person name="Delhaes L."/>
            <person name="Meyer W."/>
            <person name="Papon N."/>
            <person name="Bouchara J.P."/>
        </authorList>
    </citation>
    <scope>NUCLEOTIDE SEQUENCE [LARGE SCALE GENOMIC DNA]</scope>
    <source>
        <strain evidence="8 9">IHEM 14462</strain>
    </source>
</reference>
<dbReference type="Proteomes" id="UP000028545">
    <property type="component" value="Unassembled WGS sequence"/>
</dbReference>
<keyword evidence="5 7" id="KW-0472">Membrane</keyword>
<comment type="similarity">
    <text evidence="2">Belongs to the acetate uptake transporter (AceTr) (TC 2.A.96) family.</text>
</comment>
<name>A0A084G9D1_PSEDA</name>
<keyword evidence="3 7" id="KW-0812">Transmembrane</keyword>
<evidence type="ECO:0000256" key="2">
    <source>
        <dbReference type="ARBA" id="ARBA00005587"/>
    </source>
</evidence>
<accession>A0A084G9D1</accession>
<dbReference type="GeneID" id="27723208"/>
<keyword evidence="4 7" id="KW-1133">Transmembrane helix</keyword>
<feature type="compositionally biased region" description="Basic and acidic residues" evidence="6">
    <location>
        <begin position="1"/>
        <end position="15"/>
    </location>
</feature>
<evidence type="ECO:0008006" key="10">
    <source>
        <dbReference type="Google" id="ProtNLM"/>
    </source>
</evidence>
<dbReference type="PANTHER" id="PTHR31123">
    <property type="entry name" value="ACCUMULATION OF DYADS PROTEIN 2-RELATED"/>
    <property type="match status" value="1"/>
</dbReference>
<comment type="subcellular location">
    <subcellularLocation>
        <location evidence="1">Membrane</location>
        <topology evidence="1">Multi-pass membrane protein</topology>
    </subcellularLocation>
</comment>
<evidence type="ECO:0000256" key="4">
    <source>
        <dbReference type="ARBA" id="ARBA00022989"/>
    </source>
</evidence>
<feature type="region of interest" description="Disordered" evidence="6">
    <location>
        <begin position="1"/>
        <end position="22"/>
    </location>
</feature>
<dbReference type="PANTHER" id="PTHR31123:SF6">
    <property type="entry name" value="MEMBRANE AMMONIUM TRANSPORTER (ATO3), PUTATIVE (AFU_ORTHOLOGUE AFUA_5G01140)-RELATED"/>
    <property type="match status" value="1"/>
</dbReference>
<dbReference type="KEGG" id="sapo:SAPIO_CDS4136"/>
<evidence type="ECO:0000256" key="7">
    <source>
        <dbReference type="SAM" id="Phobius"/>
    </source>
</evidence>
<feature type="transmembrane region" description="Helical" evidence="7">
    <location>
        <begin position="57"/>
        <end position="76"/>
    </location>
</feature>
<evidence type="ECO:0000313" key="9">
    <source>
        <dbReference type="Proteomes" id="UP000028545"/>
    </source>
</evidence>
<evidence type="ECO:0000256" key="6">
    <source>
        <dbReference type="SAM" id="MobiDB-lite"/>
    </source>
</evidence>
<dbReference type="HOGENOM" id="CLU_051062_4_0_1"/>
<keyword evidence="9" id="KW-1185">Reference proteome</keyword>
<feature type="transmembrane region" description="Helical" evidence="7">
    <location>
        <begin position="157"/>
        <end position="178"/>
    </location>
</feature>
<feature type="transmembrane region" description="Helical" evidence="7">
    <location>
        <begin position="115"/>
        <end position="136"/>
    </location>
</feature>
<dbReference type="InterPro" id="IPR051633">
    <property type="entry name" value="AceTr"/>
</dbReference>
<dbReference type="OMA" id="SVDFPIM"/>
<evidence type="ECO:0000313" key="8">
    <source>
        <dbReference type="EMBL" id="KEZ43943.1"/>
    </source>
</evidence>
<dbReference type="OrthoDB" id="3648309at2759"/>
<dbReference type="EMBL" id="JOWA01000090">
    <property type="protein sequence ID" value="KEZ43943.1"/>
    <property type="molecule type" value="Genomic_DNA"/>
</dbReference>
<dbReference type="Pfam" id="PF01184">
    <property type="entry name" value="Gpr1_Fun34_YaaH"/>
    <property type="match status" value="1"/>
</dbReference>
<evidence type="ECO:0000256" key="5">
    <source>
        <dbReference type="ARBA" id="ARBA00023136"/>
    </source>
</evidence>
<evidence type="ECO:0000256" key="1">
    <source>
        <dbReference type="ARBA" id="ARBA00004141"/>
    </source>
</evidence>
<dbReference type="GO" id="GO:0015123">
    <property type="term" value="F:acetate transmembrane transporter activity"/>
    <property type="evidence" value="ECO:0007669"/>
    <property type="project" value="TreeGrafter"/>
</dbReference>
<dbReference type="InterPro" id="IPR000791">
    <property type="entry name" value="Gpr1/Fun34/SatP-like"/>
</dbReference>
<organism evidence="8 9">
    <name type="scientific">Pseudallescheria apiosperma</name>
    <name type="common">Scedosporium apiospermum</name>
    <dbReference type="NCBI Taxonomy" id="563466"/>
    <lineage>
        <taxon>Eukaryota</taxon>
        <taxon>Fungi</taxon>
        <taxon>Dikarya</taxon>
        <taxon>Ascomycota</taxon>
        <taxon>Pezizomycotina</taxon>
        <taxon>Sordariomycetes</taxon>
        <taxon>Hypocreomycetidae</taxon>
        <taxon>Microascales</taxon>
        <taxon>Microascaceae</taxon>
        <taxon>Scedosporium</taxon>
    </lineage>
</organism>
<feature type="transmembrane region" description="Helical" evidence="7">
    <location>
        <begin position="88"/>
        <end position="109"/>
    </location>
</feature>
<gene>
    <name evidence="8" type="ORF">SAPIO_CDS4136</name>
</gene>
<dbReference type="GO" id="GO:0005886">
    <property type="term" value="C:plasma membrane"/>
    <property type="evidence" value="ECO:0007669"/>
    <property type="project" value="TreeGrafter"/>
</dbReference>
<comment type="caution">
    <text evidence="8">The sequence shown here is derived from an EMBL/GenBank/DDBJ whole genome shotgun (WGS) entry which is preliminary data.</text>
</comment>
<sequence length="273" mass="28812">MSVRSDKAQDERSDGMNKVQTTGGISLSPELFEQLYLAPKQNVHGHLRERFGNPTPIAIGGLMLCTTSLAMVLLEWQGAGGFAGAANVACYIYVGGLLLLLGGIGEWIIGNTFPAVLFIIHGGFWTAFGYTIIPSIGAYGAYSTTGVAADGLKEPQFFATFAFSLVAMAIVSTFFTIAGLRTNVVLFVSLALLVPTFAVIASSFFAISHGQLERARNLQHAGGGLLFAVSCTGWYVFLSMLLASVDFPIALPVGDLSTVIVGKSSRLASKGEV</sequence>
<protein>
    <recommendedName>
        <fullName evidence="10">GPR1/FUN34/YaaH-class plasma membrane protein</fullName>
    </recommendedName>
</protein>
<dbReference type="AlphaFoldDB" id="A0A084G9D1"/>
<feature type="transmembrane region" description="Helical" evidence="7">
    <location>
        <begin position="184"/>
        <end position="208"/>
    </location>
</feature>